<feature type="domain" description="Nuclease associated modular" evidence="2">
    <location>
        <begin position="38"/>
        <end position="69"/>
    </location>
</feature>
<dbReference type="GO" id="GO:0003677">
    <property type="term" value="F:DNA binding"/>
    <property type="evidence" value="ECO:0007669"/>
    <property type="project" value="InterPro"/>
</dbReference>
<dbReference type="InterPro" id="IPR003611">
    <property type="entry name" value="NUMOD3"/>
</dbReference>
<evidence type="ECO:0000259" key="2">
    <source>
        <dbReference type="Pfam" id="PF07460"/>
    </source>
</evidence>
<proteinExistence type="predicted"/>
<name>A0A6M3IFE0_9ZZZZ</name>
<evidence type="ECO:0000256" key="1">
    <source>
        <dbReference type="SAM" id="MobiDB-lite"/>
    </source>
</evidence>
<protein>
    <recommendedName>
        <fullName evidence="2">Nuclease associated modular domain-containing protein</fullName>
    </recommendedName>
</protein>
<feature type="region of interest" description="Disordered" evidence="1">
    <location>
        <begin position="1"/>
        <end position="60"/>
    </location>
</feature>
<dbReference type="EMBL" id="MT141207">
    <property type="protein sequence ID" value="QJA56230.1"/>
    <property type="molecule type" value="Genomic_DNA"/>
</dbReference>
<organism evidence="3">
    <name type="scientific">viral metagenome</name>
    <dbReference type="NCBI Taxonomy" id="1070528"/>
    <lineage>
        <taxon>unclassified sequences</taxon>
        <taxon>metagenomes</taxon>
        <taxon>organismal metagenomes</taxon>
    </lineage>
</organism>
<evidence type="ECO:0000313" key="3">
    <source>
        <dbReference type="EMBL" id="QJA56230.1"/>
    </source>
</evidence>
<gene>
    <name evidence="3" type="ORF">MM415B01896_0005</name>
</gene>
<sequence>MQTKRIPWNKGLKIPYKPRPNRQGKSTWSKGKKFGPPSQETRDKISKANTGKKYPNRKKISEETRKKISLAQLKSWSNPDVKIKRLEAIFNGFFTRPTSLEKQMILIIEKYNLPYRYVGNGKIWIGNKNPDFINTAGKKILIEVGNVFHHQGNWAKERRVHFKKYGWKSYIFIGEPLIEEEVISALAIST</sequence>
<dbReference type="Pfam" id="PF07460">
    <property type="entry name" value="NUMOD3"/>
    <property type="match status" value="1"/>
</dbReference>
<accession>A0A6M3IFE0</accession>
<dbReference type="AlphaFoldDB" id="A0A6M3IFE0"/>
<reference evidence="3" key="1">
    <citation type="submission" date="2020-03" db="EMBL/GenBank/DDBJ databases">
        <title>The deep terrestrial virosphere.</title>
        <authorList>
            <person name="Holmfeldt K."/>
            <person name="Nilsson E."/>
            <person name="Simone D."/>
            <person name="Lopez-Fernandez M."/>
            <person name="Wu X."/>
            <person name="de Brujin I."/>
            <person name="Lundin D."/>
            <person name="Andersson A."/>
            <person name="Bertilsson S."/>
            <person name="Dopson M."/>
        </authorList>
    </citation>
    <scope>NUCLEOTIDE SEQUENCE</scope>
    <source>
        <strain evidence="3">MM415B01896</strain>
    </source>
</reference>